<feature type="transmembrane region" description="Helical" evidence="6">
    <location>
        <begin position="125"/>
        <end position="146"/>
    </location>
</feature>
<dbReference type="AlphaFoldDB" id="A0A1X7J0F6"/>
<feature type="transmembrane region" description="Helical" evidence="6">
    <location>
        <begin position="340"/>
        <end position="366"/>
    </location>
</feature>
<feature type="transmembrane region" description="Helical" evidence="6">
    <location>
        <begin position="315"/>
        <end position="334"/>
    </location>
</feature>
<organism evidence="8 9">
    <name type="scientific">Paenibacillus aquistagni</name>
    <dbReference type="NCBI Taxonomy" id="1852522"/>
    <lineage>
        <taxon>Bacteria</taxon>
        <taxon>Bacillati</taxon>
        <taxon>Bacillota</taxon>
        <taxon>Bacilli</taxon>
        <taxon>Bacillales</taxon>
        <taxon>Paenibacillaceae</taxon>
        <taxon>Paenibacillus</taxon>
    </lineage>
</organism>
<evidence type="ECO:0000256" key="4">
    <source>
        <dbReference type="ARBA" id="ARBA00022989"/>
    </source>
</evidence>
<dbReference type="SUPFAM" id="SSF103473">
    <property type="entry name" value="MFS general substrate transporter"/>
    <property type="match status" value="1"/>
</dbReference>
<dbReference type="InterPro" id="IPR020846">
    <property type="entry name" value="MFS_dom"/>
</dbReference>
<sequence length="431" mass="44631">MTHTPLEDGRVKIHARANWTSEEAQRRLYKRTLYIVVLSQIFGGAGLAAGVTVGALLAQDMLGTDQLAGVPTALLTLGSACASVLVGRLSQRLGRRAGLTTGFLLGGIGSIGVIFATIWNSVALLFISLFIYGAGTASNLQARYAGTDLAKKTERATAVSVALVATTLGAVAAPNLVGVMGQFAQSVGIPSLAGPFILSAAAFITAGFILFFLLRPDPYMVARSLADNQQQGTADLQHMTDDHRAANKKGIIVGAAVMVLTQMVMVAIMTMTPVHMKHHGHGLHDVGLVISIHIGAMYLPSLLTGMLVDKIGRKAMTFASGITLLAAGLLAALAPADSMVMLIAALALLGLGWNFGLISGTALIVDATQAKTRAKTQGTVDVLVALAGASGGALSGMVMAQSSYAVLSLIGGMLSLILIPVMLWSQRHAKP</sequence>
<feature type="transmembrane region" description="Helical" evidence="6">
    <location>
        <begin position="158"/>
        <end position="180"/>
    </location>
</feature>
<evidence type="ECO:0000256" key="3">
    <source>
        <dbReference type="ARBA" id="ARBA00022692"/>
    </source>
</evidence>
<dbReference type="PANTHER" id="PTHR23534">
    <property type="entry name" value="MFS PERMEASE"/>
    <property type="match status" value="1"/>
</dbReference>
<feature type="transmembrane region" description="Helical" evidence="6">
    <location>
        <begin position="99"/>
        <end position="119"/>
    </location>
</feature>
<keyword evidence="9" id="KW-1185">Reference proteome</keyword>
<keyword evidence="5 6" id="KW-0472">Membrane</keyword>
<dbReference type="GO" id="GO:0005886">
    <property type="term" value="C:plasma membrane"/>
    <property type="evidence" value="ECO:0007669"/>
    <property type="project" value="UniProtKB-SubCell"/>
</dbReference>
<feature type="transmembrane region" description="Helical" evidence="6">
    <location>
        <begin position="192"/>
        <end position="214"/>
    </location>
</feature>
<evidence type="ECO:0000259" key="7">
    <source>
        <dbReference type="PROSITE" id="PS50850"/>
    </source>
</evidence>
<protein>
    <submittedName>
        <fullName evidence="8">Sugar phosphate permease</fullName>
    </submittedName>
</protein>
<keyword evidence="4 6" id="KW-1133">Transmembrane helix</keyword>
<name>A0A1X7J0F6_9BACL</name>
<dbReference type="InterPro" id="IPR005829">
    <property type="entry name" value="Sugar_transporter_CS"/>
</dbReference>
<feature type="transmembrane region" description="Helical" evidence="6">
    <location>
        <begin position="286"/>
        <end position="308"/>
    </location>
</feature>
<gene>
    <name evidence="8" type="ORF">SAMN06295960_1067</name>
</gene>
<evidence type="ECO:0000256" key="6">
    <source>
        <dbReference type="SAM" id="Phobius"/>
    </source>
</evidence>
<keyword evidence="3 6" id="KW-0812">Transmembrane</keyword>
<feature type="transmembrane region" description="Helical" evidence="6">
    <location>
        <begin position="378"/>
        <end position="398"/>
    </location>
</feature>
<dbReference type="EMBL" id="FXAZ01000001">
    <property type="protein sequence ID" value="SMG20953.1"/>
    <property type="molecule type" value="Genomic_DNA"/>
</dbReference>
<dbReference type="GO" id="GO:0022857">
    <property type="term" value="F:transmembrane transporter activity"/>
    <property type="evidence" value="ECO:0007669"/>
    <property type="project" value="InterPro"/>
</dbReference>
<accession>A0A1X7J0F6</accession>
<dbReference type="Pfam" id="PF07690">
    <property type="entry name" value="MFS_1"/>
    <property type="match status" value="1"/>
</dbReference>
<evidence type="ECO:0000256" key="1">
    <source>
        <dbReference type="ARBA" id="ARBA00004651"/>
    </source>
</evidence>
<keyword evidence="2" id="KW-0813">Transport</keyword>
<dbReference type="PROSITE" id="PS50850">
    <property type="entry name" value="MFS"/>
    <property type="match status" value="1"/>
</dbReference>
<dbReference type="Gene3D" id="1.20.1250.20">
    <property type="entry name" value="MFS general substrate transporter like domains"/>
    <property type="match status" value="1"/>
</dbReference>
<comment type="subcellular location">
    <subcellularLocation>
        <location evidence="1">Cell membrane</location>
        <topology evidence="1">Multi-pass membrane protein</topology>
    </subcellularLocation>
</comment>
<dbReference type="Proteomes" id="UP000193834">
    <property type="component" value="Unassembled WGS sequence"/>
</dbReference>
<evidence type="ECO:0000256" key="2">
    <source>
        <dbReference type="ARBA" id="ARBA00022448"/>
    </source>
</evidence>
<feature type="domain" description="Major facilitator superfamily (MFS) profile" evidence="7">
    <location>
        <begin position="32"/>
        <end position="429"/>
    </location>
</feature>
<dbReference type="PANTHER" id="PTHR23534:SF1">
    <property type="entry name" value="MAJOR FACILITATOR SUPERFAMILY PROTEIN"/>
    <property type="match status" value="1"/>
</dbReference>
<evidence type="ECO:0000313" key="9">
    <source>
        <dbReference type="Proteomes" id="UP000193834"/>
    </source>
</evidence>
<evidence type="ECO:0000256" key="5">
    <source>
        <dbReference type="ARBA" id="ARBA00023136"/>
    </source>
</evidence>
<dbReference type="PROSITE" id="PS00216">
    <property type="entry name" value="SUGAR_TRANSPORT_1"/>
    <property type="match status" value="1"/>
</dbReference>
<reference evidence="8 9" key="1">
    <citation type="submission" date="2017-04" db="EMBL/GenBank/DDBJ databases">
        <authorList>
            <person name="Afonso C.L."/>
            <person name="Miller P.J."/>
            <person name="Scott M.A."/>
            <person name="Spackman E."/>
            <person name="Goraichik I."/>
            <person name="Dimitrov K.M."/>
            <person name="Suarez D.L."/>
            <person name="Swayne D.E."/>
        </authorList>
    </citation>
    <scope>NUCLEOTIDE SEQUENCE [LARGE SCALE GENOMIC DNA]</scope>
    <source>
        <strain evidence="8 9">11</strain>
    </source>
</reference>
<feature type="transmembrane region" description="Helical" evidence="6">
    <location>
        <begin position="33"/>
        <end position="56"/>
    </location>
</feature>
<evidence type="ECO:0000313" key="8">
    <source>
        <dbReference type="EMBL" id="SMG20953.1"/>
    </source>
</evidence>
<dbReference type="InterPro" id="IPR036259">
    <property type="entry name" value="MFS_trans_sf"/>
</dbReference>
<dbReference type="STRING" id="1852522.SAMN06295960_1067"/>
<feature type="transmembrane region" description="Helical" evidence="6">
    <location>
        <begin position="251"/>
        <end position="274"/>
    </location>
</feature>
<dbReference type="InterPro" id="IPR011701">
    <property type="entry name" value="MFS"/>
</dbReference>
<feature type="transmembrane region" description="Helical" evidence="6">
    <location>
        <begin position="68"/>
        <end position="87"/>
    </location>
</feature>
<proteinExistence type="predicted"/>
<feature type="transmembrane region" description="Helical" evidence="6">
    <location>
        <begin position="404"/>
        <end position="424"/>
    </location>
</feature>